<dbReference type="GO" id="GO:0017040">
    <property type="term" value="F:N-acylsphingosine amidohydrolase activity"/>
    <property type="evidence" value="ECO:0007669"/>
    <property type="project" value="InterPro"/>
</dbReference>
<feature type="chain" id="PRO_5001965135" description="Neutral/alkaline non-lysosomal ceramidase N-terminal domain-containing protein" evidence="2">
    <location>
        <begin position="21"/>
        <end position="128"/>
    </location>
</feature>
<dbReference type="Gramene" id="KGN47560">
    <property type="protein sequence ID" value="KGN47560"/>
    <property type="gene ID" value="Csa_6G361220"/>
</dbReference>
<reference evidence="4 5" key="1">
    <citation type="journal article" date="2009" name="Nat. Genet.">
        <title>The genome of the cucumber, Cucumis sativus L.</title>
        <authorList>
            <person name="Huang S."/>
            <person name="Li R."/>
            <person name="Zhang Z."/>
            <person name="Li L."/>
            <person name="Gu X."/>
            <person name="Fan W."/>
            <person name="Lucas W.J."/>
            <person name="Wang X."/>
            <person name="Xie B."/>
            <person name="Ni P."/>
            <person name="Ren Y."/>
            <person name="Zhu H."/>
            <person name="Li J."/>
            <person name="Lin K."/>
            <person name="Jin W."/>
            <person name="Fei Z."/>
            <person name="Li G."/>
            <person name="Staub J."/>
            <person name="Kilian A."/>
            <person name="van der Vossen E.A."/>
            <person name="Wu Y."/>
            <person name="Guo J."/>
            <person name="He J."/>
            <person name="Jia Z."/>
            <person name="Ren Y."/>
            <person name="Tian G."/>
            <person name="Lu Y."/>
            <person name="Ruan J."/>
            <person name="Qian W."/>
            <person name="Wang M."/>
            <person name="Huang Q."/>
            <person name="Li B."/>
            <person name="Xuan Z."/>
            <person name="Cao J."/>
            <person name="Asan"/>
            <person name="Wu Z."/>
            <person name="Zhang J."/>
            <person name="Cai Q."/>
            <person name="Bai Y."/>
            <person name="Zhao B."/>
            <person name="Han Y."/>
            <person name="Li Y."/>
            <person name="Li X."/>
            <person name="Wang S."/>
            <person name="Shi Q."/>
            <person name="Liu S."/>
            <person name="Cho W.K."/>
            <person name="Kim J.Y."/>
            <person name="Xu Y."/>
            <person name="Heller-Uszynska K."/>
            <person name="Miao H."/>
            <person name="Cheng Z."/>
            <person name="Zhang S."/>
            <person name="Wu J."/>
            <person name="Yang Y."/>
            <person name="Kang H."/>
            <person name="Li M."/>
            <person name="Liang H."/>
            <person name="Ren X."/>
            <person name="Shi Z."/>
            <person name="Wen M."/>
            <person name="Jian M."/>
            <person name="Yang H."/>
            <person name="Zhang G."/>
            <person name="Yang Z."/>
            <person name="Chen R."/>
            <person name="Liu S."/>
            <person name="Li J."/>
            <person name="Ma L."/>
            <person name="Liu H."/>
            <person name="Zhou Y."/>
            <person name="Zhao J."/>
            <person name="Fang X."/>
            <person name="Li G."/>
            <person name="Fang L."/>
            <person name="Li Y."/>
            <person name="Liu D."/>
            <person name="Zheng H."/>
            <person name="Zhang Y."/>
            <person name="Qin N."/>
            <person name="Li Z."/>
            <person name="Yang G."/>
            <person name="Yang S."/>
            <person name="Bolund L."/>
            <person name="Kristiansen K."/>
            <person name="Zheng H."/>
            <person name="Li S."/>
            <person name="Zhang X."/>
            <person name="Yang H."/>
            <person name="Wang J."/>
            <person name="Sun R."/>
            <person name="Zhang B."/>
            <person name="Jiang S."/>
            <person name="Wang J."/>
            <person name="Du Y."/>
            <person name="Li S."/>
        </authorList>
    </citation>
    <scope>NUCLEOTIDE SEQUENCE [LARGE SCALE GENOMIC DNA]</scope>
    <source>
        <strain evidence="5">cv. 9930</strain>
    </source>
</reference>
<keyword evidence="5" id="KW-1185">Reference proteome</keyword>
<dbReference type="PANTHER" id="PTHR12670:SF13">
    <property type="entry name" value="NEUTRAL CERAMIDASE"/>
    <property type="match status" value="1"/>
</dbReference>
<protein>
    <recommendedName>
        <fullName evidence="3">Neutral/alkaline non-lysosomal ceramidase N-terminal domain-containing protein</fullName>
    </recommendedName>
</protein>
<evidence type="ECO:0000313" key="4">
    <source>
        <dbReference type="EMBL" id="KGN47560.1"/>
    </source>
</evidence>
<dbReference type="InterPro" id="IPR006823">
    <property type="entry name" value="Ceramidase_alk"/>
</dbReference>
<evidence type="ECO:0000259" key="3">
    <source>
        <dbReference type="Pfam" id="PF04734"/>
    </source>
</evidence>
<dbReference type="Proteomes" id="UP000029981">
    <property type="component" value="Chromosome 6"/>
</dbReference>
<proteinExistence type="predicted"/>
<evidence type="ECO:0000256" key="2">
    <source>
        <dbReference type="SAM" id="SignalP"/>
    </source>
</evidence>
<dbReference type="InterPro" id="IPR031329">
    <property type="entry name" value="NEUT/ALK_ceramidase_N"/>
</dbReference>
<sequence length="128" mass="14413">MRRHSSTWLKLMAMATVVVAVSWCVNGDWLVGVGSFDMTGPAAEVNMMGYANMDQNTAGIHFRLRARTFVVASSVDGPRIAFVNLDAGMASQLVTIKVLERLKSRYKYIYIYAYVNIGSWVKYLYLMN</sequence>
<dbReference type="GO" id="GO:0016020">
    <property type="term" value="C:membrane"/>
    <property type="evidence" value="ECO:0007669"/>
    <property type="project" value="GOC"/>
</dbReference>
<reference evidence="4 5" key="3">
    <citation type="journal article" date="2010" name="BMC Genomics">
        <title>Transcriptome sequencing and comparative analysis of cucumber flowers with different sex types.</title>
        <authorList>
            <person name="Guo S."/>
            <person name="Zheng Y."/>
            <person name="Joung J.G."/>
            <person name="Liu S."/>
            <person name="Zhang Z."/>
            <person name="Crasta O.R."/>
            <person name="Sobral B.W."/>
            <person name="Xu Y."/>
            <person name="Huang S."/>
            <person name="Fei Z."/>
        </authorList>
    </citation>
    <scope>NUCLEOTIDE SEQUENCE [LARGE SCALE GENOMIC DNA]</scope>
    <source>
        <strain evidence="5">cv. 9930</strain>
    </source>
</reference>
<dbReference type="PANTHER" id="PTHR12670">
    <property type="entry name" value="CERAMIDASE"/>
    <property type="match status" value="1"/>
</dbReference>
<accession>A0A0A0KD07</accession>
<feature type="domain" description="Neutral/alkaline non-lysosomal ceramidase N-terminal" evidence="3">
    <location>
        <begin position="29"/>
        <end position="117"/>
    </location>
</feature>
<gene>
    <name evidence="4" type="ORF">Csa_6G361220</name>
</gene>
<evidence type="ECO:0000313" key="5">
    <source>
        <dbReference type="Proteomes" id="UP000029981"/>
    </source>
</evidence>
<feature type="signal peptide" evidence="2">
    <location>
        <begin position="1"/>
        <end position="20"/>
    </location>
</feature>
<dbReference type="EMBL" id="CM002927">
    <property type="protein sequence ID" value="KGN47560.1"/>
    <property type="molecule type" value="Genomic_DNA"/>
</dbReference>
<keyword evidence="1" id="KW-1133">Transmembrane helix</keyword>
<feature type="transmembrane region" description="Helical" evidence="1">
    <location>
        <begin position="108"/>
        <end position="126"/>
    </location>
</feature>
<evidence type="ECO:0000256" key="1">
    <source>
        <dbReference type="SAM" id="Phobius"/>
    </source>
</evidence>
<dbReference type="GO" id="GO:0046514">
    <property type="term" value="P:ceramide catabolic process"/>
    <property type="evidence" value="ECO:0007669"/>
    <property type="project" value="InterPro"/>
</dbReference>
<reference evidence="4 5" key="4">
    <citation type="journal article" date="2011" name="BMC Genomics">
        <title>RNA-Seq improves annotation of protein-coding genes in the cucumber genome.</title>
        <authorList>
            <person name="Li Z."/>
            <person name="Zhang Z."/>
            <person name="Yan P."/>
            <person name="Huang S."/>
            <person name="Fei Z."/>
            <person name="Lin K."/>
        </authorList>
    </citation>
    <scope>NUCLEOTIDE SEQUENCE [LARGE SCALE GENOMIC DNA]</scope>
    <source>
        <strain evidence="5">cv. 9930</strain>
    </source>
</reference>
<dbReference type="AlphaFoldDB" id="A0A0A0KD07"/>
<name>A0A0A0KD07_CUCSA</name>
<dbReference type="Pfam" id="PF04734">
    <property type="entry name" value="Ceramidase_alk"/>
    <property type="match status" value="1"/>
</dbReference>
<keyword evidence="1" id="KW-0812">Transmembrane</keyword>
<reference evidence="4 5" key="2">
    <citation type="journal article" date="2009" name="PLoS ONE">
        <title>An integrated genetic and cytogenetic map of the cucumber genome.</title>
        <authorList>
            <person name="Ren Y."/>
            <person name="Zhang Z."/>
            <person name="Liu J."/>
            <person name="Staub J.E."/>
            <person name="Han Y."/>
            <person name="Cheng Z."/>
            <person name="Li X."/>
            <person name="Lu J."/>
            <person name="Miao H."/>
            <person name="Kang H."/>
            <person name="Xie B."/>
            <person name="Gu X."/>
            <person name="Wang X."/>
            <person name="Du Y."/>
            <person name="Jin W."/>
            <person name="Huang S."/>
        </authorList>
    </citation>
    <scope>NUCLEOTIDE SEQUENCE [LARGE SCALE GENOMIC DNA]</scope>
    <source>
        <strain evidence="5">cv. 9930</strain>
    </source>
</reference>
<organism evidence="4 5">
    <name type="scientific">Cucumis sativus</name>
    <name type="common">Cucumber</name>
    <dbReference type="NCBI Taxonomy" id="3659"/>
    <lineage>
        <taxon>Eukaryota</taxon>
        <taxon>Viridiplantae</taxon>
        <taxon>Streptophyta</taxon>
        <taxon>Embryophyta</taxon>
        <taxon>Tracheophyta</taxon>
        <taxon>Spermatophyta</taxon>
        <taxon>Magnoliopsida</taxon>
        <taxon>eudicotyledons</taxon>
        <taxon>Gunneridae</taxon>
        <taxon>Pentapetalae</taxon>
        <taxon>rosids</taxon>
        <taxon>fabids</taxon>
        <taxon>Cucurbitales</taxon>
        <taxon>Cucurbitaceae</taxon>
        <taxon>Benincaseae</taxon>
        <taxon>Cucumis</taxon>
    </lineage>
</organism>
<keyword evidence="1" id="KW-0472">Membrane</keyword>
<keyword evidence="2" id="KW-0732">Signal</keyword>